<dbReference type="RefSeq" id="WP_229932850.1">
    <property type="nucleotide sequence ID" value="NZ_CAJHOF010000008.1"/>
</dbReference>
<evidence type="ECO:0000313" key="2">
    <source>
        <dbReference type="Proteomes" id="UP000789803"/>
    </source>
</evidence>
<dbReference type="EMBL" id="CAJHOF010000008">
    <property type="protein sequence ID" value="CAD7288562.1"/>
    <property type="molecule type" value="Genomic_DNA"/>
</dbReference>
<evidence type="ECO:0008006" key="3">
    <source>
        <dbReference type="Google" id="ProtNLM"/>
    </source>
</evidence>
<keyword evidence="2" id="KW-1185">Reference proteome</keyword>
<name>A0ABN7KBV5_9BACT</name>
<evidence type="ECO:0000313" key="1">
    <source>
        <dbReference type="EMBL" id="CAD7288562.1"/>
    </source>
</evidence>
<reference evidence="1 2" key="1">
    <citation type="submission" date="2020-11" db="EMBL/GenBank/DDBJ databases">
        <authorList>
            <person name="Peeters C."/>
        </authorList>
    </citation>
    <scope>NUCLEOTIDE SEQUENCE [LARGE SCALE GENOMIC DNA]</scope>
    <source>
        <strain evidence="1 2">LMG 7974</strain>
    </source>
</reference>
<dbReference type="Proteomes" id="UP000789803">
    <property type="component" value="Unassembled WGS sequence"/>
</dbReference>
<organism evidence="1 2">
    <name type="scientific">Campylobacter majalis</name>
    <dbReference type="NCBI Taxonomy" id="2790656"/>
    <lineage>
        <taxon>Bacteria</taxon>
        <taxon>Pseudomonadati</taxon>
        <taxon>Campylobacterota</taxon>
        <taxon>Epsilonproteobacteria</taxon>
        <taxon>Campylobacterales</taxon>
        <taxon>Campylobacteraceae</taxon>
        <taxon>Campylobacter</taxon>
    </lineage>
</organism>
<protein>
    <recommendedName>
        <fullName evidence="3">DUF945 domain-containing protein</fullName>
    </recommendedName>
</protein>
<sequence length="423" mass="47645">MKKLVFVLLVFIALVFGFIKFANDKIIKAHDTAVEKLQNSTHAEVIYDTLQSEILSSQSTIGLLLQTALGELKVEIVTQASKNPLNVILQKSSANFVVKILETDDDFMLKFMSDILATGNIKAGLKNYDVSMKFQDLDYDGLIFKDIQIDSITTTNYLMQSAKLMIGDVLLEQGYVKNLVAITHSDIPLSVYDFLNTAYYGKSVIKIDEISIADQDTIKDVFLDSKFVKNDKSLGDSKDILKIGSYTHGDMIVKDISMVGGVKNFDLVSFNEIMKSLQELDTQSDNYLNDANKIYLENLPKFLSHDLKYAFELKATSNKNNKIDIVFDISIDDFDKYSGELGERILQSLKMNSKIIFSPNFSEFFSNLESLKEMEDSLKAQGFIIDENGKSVINLVYDKEQGDVIVNDTLPLWSTIFMLFAGF</sequence>
<accession>A0ABN7KBV5</accession>
<proteinExistence type="predicted"/>
<comment type="caution">
    <text evidence="1">The sequence shown here is derived from an EMBL/GenBank/DDBJ whole genome shotgun (WGS) entry which is preliminary data.</text>
</comment>
<gene>
    <name evidence="1" type="ORF">LMG7974_01049</name>
</gene>